<feature type="domain" description="CFAP74 third Ig-like" evidence="2">
    <location>
        <begin position="152"/>
        <end position="257"/>
    </location>
</feature>
<name>Q4SC80_TETNG</name>
<organism evidence="4">
    <name type="scientific">Tetraodon nigroviridis</name>
    <name type="common">Spotted green pufferfish</name>
    <name type="synonym">Chelonodon nigroviridis</name>
    <dbReference type="NCBI Taxonomy" id="99883"/>
    <lineage>
        <taxon>Eukaryota</taxon>
        <taxon>Metazoa</taxon>
        <taxon>Chordata</taxon>
        <taxon>Craniata</taxon>
        <taxon>Vertebrata</taxon>
        <taxon>Euteleostomi</taxon>
        <taxon>Actinopterygii</taxon>
        <taxon>Neopterygii</taxon>
        <taxon>Teleostei</taxon>
        <taxon>Neoteleostei</taxon>
        <taxon>Acanthomorphata</taxon>
        <taxon>Eupercaria</taxon>
        <taxon>Tetraodontiformes</taxon>
        <taxon>Tetradontoidea</taxon>
        <taxon>Tetraodontidae</taxon>
        <taxon>Tetraodon</taxon>
    </lineage>
</organism>
<gene>
    <name evidence="4" type="ORF">GSTENG00020623001</name>
</gene>
<dbReference type="InterPro" id="IPR056306">
    <property type="entry name" value="Ig-CFAP74_2nd"/>
</dbReference>
<dbReference type="Pfam" id="PF24771">
    <property type="entry name" value="Ig_CFAP74_1st"/>
    <property type="match status" value="1"/>
</dbReference>
<feature type="domain" description="CFAP74 second Ig-like" evidence="1">
    <location>
        <begin position="93"/>
        <end position="149"/>
    </location>
</feature>
<dbReference type="KEGG" id="tng:GSTEN00020623G001"/>
<evidence type="ECO:0000313" key="4">
    <source>
        <dbReference type="EMBL" id="CAG01752.1"/>
    </source>
</evidence>
<proteinExistence type="predicted"/>
<evidence type="ECO:0000259" key="2">
    <source>
        <dbReference type="Pfam" id="PF24778"/>
    </source>
</evidence>
<dbReference type="PANTHER" id="PTHR22538">
    <property type="entry name" value="CILIA- AND FLAGELLA-ASSOCIATED PROTEIN 74"/>
    <property type="match status" value="1"/>
</dbReference>
<dbReference type="PANTHER" id="PTHR22538:SF0">
    <property type="entry name" value="CILIA- AND FLAGELLA-ASSOCIATED PROTEIN 74"/>
    <property type="match status" value="1"/>
</dbReference>
<dbReference type="Pfam" id="PF24770">
    <property type="entry name" value="Ig-CFAP74_2"/>
    <property type="match status" value="1"/>
</dbReference>
<dbReference type="InterPro" id="IPR013783">
    <property type="entry name" value="Ig-like_fold"/>
</dbReference>
<sequence length="355" mass="39104">LIHSKDFDVGKTYKKKITLINSSSVADHCRFLRVSSQLHDFISINFKPPGRLAAGMSCEMQAVFQPTFNKDLFGDVQFSAEAGVFSIPIRCTIKKCDVREGKIGPFESTKLKVIFTPTVPGEARLKFYVKFSDSTVKPIPVHVTGVAVTIPVWVTKPSIDLRICMFDHLYQDVITVQSSASTALKLTFEVCPELRKHMKILPKSGSIQAQSTFNAQLKFLPRCSLSKDASEFFDADTGVLEAPLVVQIAGQGLAVVQVVAWSLLIPRSQLQVKPIQVIVHAVVSTPELQFDPSEVDFGCCSIYCSVKKRIGLTNLSLLPQEFGFVGIPEVPDACIRSLFNNAVGKSDLIKACNYK</sequence>
<dbReference type="Gene3D" id="2.60.40.10">
    <property type="entry name" value="Immunoglobulins"/>
    <property type="match status" value="1"/>
</dbReference>
<dbReference type="EMBL" id="CAAE01014659">
    <property type="protein sequence ID" value="CAG01752.1"/>
    <property type="molecule type" value="Genomic_DNA"/>
</dbReference>
<dbReference type="InterPro" id="IPR056307">
    <property type="entry name" value="Ig-CFAP74_3rd"/>
</dbReference>
<protein>
    <submittedName>
        <fullName evidence="4">(spotted green pufferfish) hypothetical protein</fullName>
    </submittedName>
</protein>
<dbReference type="InterPro" id="IPR056310">
    <property type="entry name" value="Ig-CFAP74_4th"/>
</dbReference>
<comment type="caution">
    <text evidence="4">The sequence shown here is derived from an EMBL/GenBank/DDBJ whole genome shotgun (WGS) entry which is preliminary data.</text>
</comment>
<dbReference type="AlphaFoldDB" id="Q4SC80"/>
<reference evidence="4" key="2">
    <citation type="submission" date="2004-02" db="EMBL/GenBank/DDBJ databases">
        <authorList>
            <consortium name="Genoscope"/>
            <consortium name="Whitehead Institute Centre for Genome Research"/>
        </authorList>
    </citation>
    <scope>NUCLEOTIDE SEQUENCE</scope>
</reference>
<accession>Q4SC80</accession>
<evidence type="ECO:0000259" key="1">
    <source>
        <dbReference type="Pfam" id="PF24770"/>
    </source>
</evidence>
<feature type="non-terminal residue" evidence="4">
    <location>
        <position position="355"/>
    </location>
</feature>
<dbReference type="Pfam" id="PF24798">
    <property type="entry name" value="Ig-CFAP74_4th"/>
    <property type="match status" value="1"/>
</dbReference>
<evidence type="ECO:0000259" key="3">
    <source>
        <dbReference type="Pfam" id="PF24798"/>
    </source>
</evidence>
<feature type="domain" description="CFAP74 fourth Ig-like" evidence="3">
    <location>
        <begin position="290"/>
        <end position="330"/>
    </location>
</feature>
<dbReference type="Pfam" id="PF24778">
    <property type="entry name" value="Ig-CFAP74_3rd"/>
    <property type="match status" value="1"/>
</dbReference>
<reference evidence="4" key="1">
    <citation type="journal article" date="2004" name="Nature">
        <title>Genome duplication in the teleost fish Tetraodon nigroviridis reveals the early vertebrate proto-karyotype.</title>
        <authorList>
            <person name="Jaillon O."/>
            <person name="Aury J.-M."/>
            <person name="Brunet F."/>
            <person name="Petit J.-L."/>
            <person name="Stange-Thomann N."/>
            <person name="Mauceli E."/>
            <person name="Bouneau L."/>
            <person name="Fischer C."/>
            <person name="Ozouf-Costaz C."/>
            <person name="Bernot A."/>
            <person name="Nicaud S."/>
            <person name="Jaffe D."/>
            <person name="Fisher S."/>
            <person name="Lutfalla G."/>
            <person name="Dossat C."/>
            <person name="Segurens B."/>
            <person name="Dasilva C."/>
            <person name="Salanoubat M."/>
            <person name="Levy M."/>
            <person name="Boudet N."/>
            <person name="Castellano S."/>
            <person name="Anthouard V."/>
            <person name="Jubin C."/>
            <person name="Castelli V."/>
            <person name="Katinka M."/>
            <person name="Vacherie B."/>
            <person name="Biemont C."/>
            <person name="Skalli Z."/>
            <person name="Cattolico L."/>
            <person name="Poulain J."/>
            <person name="De Berardinis V."/>
            <person name="Cruaud C."/>
            <person name="Duprat S."/>
            <person name="Brottier P."/>
            <person name="Coutanceau J.-P."/>
            <person name="Gouzy J."/>
            <person name="Parra G."/>
            <person name="Lardier G."/>
            <person name="Chapple C."/>
            <person name="McKernan K.J."/>
            <person name="McEwan P."/>
            <person name="Bosak S."/>
            <person name="Kellis M."/>
            <person name="Volff J.-N."/>
            <person name="Guigo R."/>
            <person name="Zody M.C."/>
            <person name="Mesirov J."/>
            <person name="Lindblad-Toh K."/>
            <person name="Birren B."/>
            <person name="Nusbaum C."/>
            <person name="Kahn D."/>
            <person name="Robinson-Rechavi M."/>
            <person name="Laudet V."/>
            <person name="Schachter V."/>
            <person name="Quetier F."/>
            <person name="Saurin W."/>
            <person name="Scarpelli C."/>
            <person name="Wincker P."/>
            <person name="Lander E.S."/>
            <person name="Weissenbach J."/>
            <person name="Roest Crollius H."/>
        </authorList>
    </citation>
    <scope>NUCLEOTIDE SEQUENCE [LARGE SCALE GENOMIC DNA]</scope>
</reference>
<dbReference type="OrthoDB" id="545169at2759"/>